<reference evidence="1" key="3">
    <citation type="submission" date="2025-08" db="UniProtKB">
        <authorList>
            <consortium name="Ensembl"/>
        </authorList>
    </citation>
    <scope>IDENTIFICATION</scope>
    <source>
        <strain evidence="1">JP 163 A</strain>
    </source>
</reference>
<protein>
    <submittedName>
        <fullName evidence="1">Uncharacterized protein</fullName>
    </submittedName>
</protein>
<dbReference type="Proteomes" id="UP000002852">
    <property type="component" value="Unassembled WGS sequence"/>
</dbReference>
<reference evidence="2" key="1">
    <citation type="submission" date="2012-01" db="EMBL/GenBank/DDBJ databases">
        <authorList>
            <person name="Walter R."/>
            <person name="Schartl M."/>
            <person name="Warren W."/>
        </authorList>
    </citation>
    <scope>NUCLEOTIDE SEQUENCE [LARGE SCALE GENOMIC DNA]</scope>
    <source>
        <strain evidence="2">JP 163 A</strain>
    </source>
</reference>
<reference evidence="2" key="2">
    <citation type="journal article" date="2013" name="Nat. Genet.">
        <title>The genome of the platyfish, Xiphophorus maculatus, provides insights into evolutionary adaptation and several complex traits.</title>
        <authorList>
            <person name="Schartl M."/>
            <person name="Walter R.B."/>
            <person name="Shen Y."/>
            <person name="Garcia T."/>
            <person name="Catchen J."/>
            <person name="Amores A."/>
            <person name="Braasch I."/>
            <person name="Chalopin D."/>
            <person name="Volff J.N."/>
            <person name="Lesch K.P."/>
            <person name="Bisazza A."/>
            <person name="Minx P."/>
            <person name="Hillier L."/>
            <person name="Wilson R.K."/>
            <person name="Fuerstenberg S."/>
            <person name="Boore J."/>
            <person name="Searle S."/>
            <person name="Postlethwait J.H."/>
            <person name="Warren W.C."/>
        </authorList>
    </citation>
    <scope>NUCLEOTIDE SEQUENCE [LARGE SCALE GENOMIC DNA]</scope>
    <source>
        <strain evidence="2">JP 163 A</strain>
    </source>
</reference>
<dbReference type="OMA" id="KALLHWD"/>
<keyword evidence="2" id="KW-1185">Reference proteome</keyword>
<proteinExistence type="predicted"/>
<dbReference type="InParanoid" id="A0A3B5Q291"/>
<dbReference type="Ensembl" id="ENSXMAT00000027387.1">
    <property type="protein sequence ID" value="ENSXMAP00000024937.1"/>
    <property type="gene ID" value="ENSXMAG00000027100.1"/>
</dbReference>
<dbReference type="GeneTree" id="ENSGT00940000179181"/>
<organism evidence="1 2">
    <name type="scientific">Xiphophorus maculatus</name>
    <name type="common">Southern platyfish</name>
    <name type="synonym">Platypoecilus maculatus</name>
    <dbReference type="NCBI Taxonomy" id="8083"/>
    <lineage>
        <taxon>Eukaryota</taxon>
        <taxon>Metazoa</taxon>
        <taxon>Chordata</taxon>
        <taxon>Craniata</taxon>
        <taxon>Vertebrata</taxon>
        <taxon>Euteleostomi</taxon>
        <taxon>Actinopterygii</taxon>
        <taxon>Neopterygii</taxon>
        <taxon>Teleostei</taxon>
        <taxon>Neoteleostei</taxon>
        <taxon>Acanthomorphata</taxon>
        <taxon>Ovalentaria</taxon>
        <taxon>Atherinomorphae</taxon>
        <taxon>Cyprinodontiformes</taxon>
        <taxon>Poeciliidae</taxon>
        <taxon>Poeciliinae</taxon>
        <taxon>Xiphophorus</taxon>
    </lineage>
</organism>
<reference evidence="1" key="4">
    <citation type="submission" date="2025-09" db="UniProtKB">
        <authorList>
            <consortium name="Ensembl"/>
        </authorList>
    </citation>
    <scope>IDENTIFICATION</scope>
    <source>
        <strain evidence="1">JP 163 A</strain>
    </source>
</reference>
<evidence type="ECO:0000313" key="2">
    <source>
        <dbReference type="Proteomes" id="UP000002852"/>
    </source>
</evidence>
<accession>A0A3B5Q291</accession>
<sequence>HVQQNASLPLKALLHWDLPPGNLSFSARSRGSPRTSRTTSLVCGPRSTVYSRQSRGSIRNLGKEEVTAAQQEVLFLQNEPSLRKVATVYPNTHTLKIGHPHAARQSFCLPGFFCTSCS</sequence>
<dbReference type="AlphaFoldDB" id="A0A3B5Q291"/>
<evidence type="ECO:0000313" key="1">
    <source>
        <dbReference type="Ensembl" id="ENSXMAP00000024937.1"/>
    </source>
</evidence>
<name>A0A3B5Q291_XIPMA</name>